<dbReference type="AlphaFoldDB" id="A0A142VWJ6"/>
<name>A0A142VWJ6_9SPHN</name>
<dbReference type="KEGG" id="ster:AOA14_05725"/>
<accession>A0A142VWJ6</accession>
<dbReference type="NCBIfam" id="TIGR01554">
    <property type="entry name" value="major_cap_HK97"/>
    <property type="match status" value="1"/>
</dbReference>
<dbReference type="InterPro" id="IPR054612">
    <property type="entry name" value="Phage_capsid-like_C"/>
</dbReference>
<reference evidence="3 4" key="2">
    <citation type="journal article" date="2016" name="Genome Announc.">
        <title>Complete Genome Sequence of Sphingopyxis terrae Strain 203-1 (NBRC 111660), a Polyethylene Glycol Degrader.</title>
        <authorList>
            <person name="Ohtsubo Y."/>
            <person name="Nonoyama S."/>
            <person name="Nagata Y."/>
            <person name="Numata M."/>
            <person name="Tsuchikane K."/>
            <person name="Hosoyama A."/>
            <person name="Yamazoe A."/>
            <person name="Tsuda M."/>
            <person name="Fujita N."/>
            <person name="Kawai F."/>
        </authorList>
    </citation>
    <scope>NUCLEOTIDE SEQUENCE [LARGE SCALE GENOMIC DNA]</scope>
    <source>
        <strain evidence="3 4">203-1</strain>
    </source>
</reference>
<evidence type="ECO:0000313" key="3">
    <source>
        <dbReference type="EMBL" id="AMU94102.1"/>
    </source>
</evidence>
<dbReference type="EMBL" id="CP013342">
    <property type="protein sequence ID" value="AMU94102.1"/>
    <property type="molecule type" value="Genomic_DNA"/>
</dbReference>
<evidence type="ECO:0000259" key="2">
    <source>
        <dbReference type="Pfam" id="PF05065"/>
    </source>
</evidence>
<organism evidence="3 4">
    <name type="scientific">Sphingopyxis terrae subsp. terrae NBRC 15098</name>
    <dbReference type="NCBI Taxonomy" id="1219058"/>
    <lineage>
        <taxon>Bacteria</taxon>
        <taxon>Pseudomonadati</taxon>
        <taxon>Pseudomonadota</taxon>
        <taxon>Alphaproteobacteria</taxon>
        <taxon>Sphingomonadales</taxon>
        <taxon>Sphingomonadaceae</taxon>
        <taxon>Sphingopyxis</taxon>
    </lineage>
</organism>
<dbReference type="InterPro" id="IPR024455">
    <property type="entry name" value="Phage_capsid"/>
</dbReference>
<feature type="domain" description="Phage capsid-like C-terminal" evidence="2">
    <location>
        <begin position="23"/>
        <end position="57"/>
    </location>
</feature>
<dbReference type="Proteomes" id="UP000076234">
    <property type="component" value="Chromosome"/>
</dbReference>
<dbReference type="SUPFAM" id="SSF56563">
    <property type="entry name" value="Major capsid protein gp5"/>
    <property type="match status" value="1"/>
</dbReference>
<dbReference type="Pfam" id="PF05065">
    <property type="entry name" value="Phage_capsid"/>
    <property type="match status" value="1"/>
</dbReference>
<proteinExistence type="predicted"/>
<evidence type="ECO:0000256" key="1">
    <source>
        <dbReference type="ARBA" id="ARBA00004328"/>
    </source>
</evidence>
<reference evidence="4" key="1">
    <citation type="submission" date="2015-11" db="EMBL/GenBank/DDBJ databases">
        <title>Complete genome sequence of a polyethylene glycol-degrading strain Sphingopyxis terrae strain 203-1 (NBRC 15098).</title>
        <authorList>
            <person name="Yoshiyuki O."/>
            <person name="Shouta N."/>
            <person name="Nagata Y."/>
            <person name="Numata M."/>
            <person name="Tsuchikane K."/>
            <person name="Hosoyama A."/>
            <person name="Yamazoe A."/>
            <person name="Tsuda M."/>
            <person name="Fujita N."/>
            <person name="Kawai F."/>
        </authorList>
    </citation>
    <scope>NUCLEOTIDE SEQUENCE [LARGE SCALE GENOMIC DNA]</scope>
    <source>
        <strain evidence="4">203-1</strain>
    </source>
</reference>
<gene>
    <name evidence="3" type="ORF">AOA14_05725</name>
</gene>
<comment type="subcellular location">
    <subcellularLocation>
        <location evidence="1">Virion</location>
    </subcellularLocation>
</comment>
<dbReference type="STRING" id="1219058.AOA14_05725"/>
<protein>
    <recommendedName>
        <fullName evidence="2">Phage capsid-like C-terminal domain-containing protein</fullName>
    </recommendedName>
</protein>
<evidence type="ECO:0000313" key="4">
    <source>
        <dbReference type="Proteomes" id="UP000076234"/>
    </source>
</evidence>
<sequence>MDIFLASLAESSNVAASARVAGILRDPFSNKPFVHFYATKRVGGAIIDSNAIKLFKFAAS</sequence>